<organism evidence="1 2">
    <name type="scientific">Formosa agariphila (strain DSM 15362 / KCTC 12365 / LMG 23005 / KMM 3901 / M-2Alg 35-1)</name>
    <dbReference type="NCBI Taxonomy" id="1347342"/>
    <lineage>
        <taxon>Bacteria</taxon>
        <taxon>Pseudomonadati</taxon>
        <taxon>Bacteroidota</taxon>
        <taxon>Flavobacteriia</taxon>
        <taxon>Flavobacteriales</taxon>
        <taxon>Flavobacteriaceae</taxon>
        <taxon>Formosa</taxon>
    </lineage>
</organism>
<evidence type="ECO:0000313" key="2">
    <source>
        <dbReference type="Proteomes" id="UP000016160"/>
    </source>
</evidence>
<evidence type="ECO:0000313" key="1">
    <source>
        <dbReference type="EMBL" id="CDF80000.1"/>
    </source>
</evidence>
<dbReference type="PATRIC" id="fig|1347342.6.peg.2298"/>
<dbReference type="AlphaFoldDB" id="T2KMN1"/>
<dbReference type="Proteomes" id="UP000016160">
    <property type="component" value="Chromosome"/>
</dbReference>
<dbReference type="EMBL" id="HG315671">
    <property type="protein sequence ID" value="CDF80000.1"/>
    <property type="molecule type" value="Genomic_DNA"/>
</dbReference>
<gene>
    <name evidence="1" type="ORF">BN863_22880</name>
</gene>
<sequence length="40" mass="4568">MWSALNEDRRGVLNKYTFESLSQACEQNKCGGMTTSFYNS</sequence>
<name>T2KMN1_FORAG</name>
<keyword evidence="2" id="KW-1185">Reference proteome</keyword>
<proteinExistence type="predicted"/>
<accession>T2KMN1</accession>
<reference evidence="1 2" key="1">
    <citation type="journal article" date="2013" name="Appl. Environ. Microbiol.">
        <title>The genome of the alga-associated marine flavobacterium Formosa agariphila KMM 3901T reveals a broad potential for degradation of algal polysaccharides.</title>
        <authorList>
            <person name="Mann A.J."/>
            <person name="Hahnke R.L."/>
            <person name="Huang S."/>
            <person name="Werner J."/>
            <person name="Xing P."/>
            <person name="Barbeyron T."/>
            <person name="Huettel B."/>
            <person name="Stueber K."/>
            <person name="Reinhardt R."/>
            <person name="Harder J."/>
            <person name="Gloeckner F.O."/>
            <person name="Amann R.I."/>
            <person name="Teeling H."/>
        </authorList>
    </citation>
    <scope>NUCLEOTIDE SEQUENCE [LARGE SCALE GENOMIC DNA]</scope>
    <source>
        <strain evidence="2">DSM 15362 / KCTC 12365 / LMG 23005 / KMM 3901</strain>
    </source>
</reference>
<dbReference type="HOGENOM" id="CLU_3290038_0_0_10"/>
<protein>
    <submittedName>
        <fullName evidence="1">Uncharacterized protein</fullName>
    </submittedName>
</protein>